<organism evidence="7 8">
    <name type="scientific">Methyloversatilis universalis (strain ATCC BAA-1314 / DSM 25237 / JCM 13912 / CCUG 52030 / FAM5)</name>
    <dbReference type="NCBI Taxonomy" id="1000565"/>
    <lineage>
        <taxon>Bacteria</taxon>
        <taxon>Pseudomonadati</taxon>
        <taxon>Pseudomonadota</taxon>
        <taxon>Betaproteobacteria</taxon>
        <taxon>Nitrosomonadales</taxon>
        <taxon>Sterolibacteriaceae</taxon>
        <taxon>Methyloversatilis</taxon>
    </lineage>
</organism>
<keyword evidence="3" id="KW-0997">Cell inner membrane</keyword>
<keyword evidence="5" id="KW-0472">Membrane</keyword>
<dbReference type="Proteomes" id="UP000005019">
    <property type="component" value="Unassembled WGS sequence"/>
</dbReference>
<dbReference type="eggNOG" id="COG1560">
    <property type="taxonomic scope" value="Bacteria"/>
</dbReference>
<dbReference type="InterPro" id="IPR004960">
    <property type="entry name" value="LipA_acyltrans"/>
</dbReference>
<dbReference type="PANTHER" id="PTHR30606:SF10">
    <property type="entry name" value="PHOSPHATIDYLINOSITOL MANNOSIDE ACYLTRANSFERASE"/>
    <property type="match status" value="1"/>
</dbReference>
<dbReference type="Pfam" id="PF03279">
    <property type="entry name" value="Lip_A_acyltrans"/>
    <property type="match status" value="1"/>
</dbReference>
<dbReference type="EMBL" id="AFHG01000053">
    <property type="protein sequence ID" value="EGK70725.1"/>
    <property type="molecule type" value="Genomic_DNA"/>
</dbReference>
<dbReference type="OrthoDB" id="8524027at2"/>
<accession>F5RF69</accession>
<dbReference type="AlphaFoldDB" id="F5RF69"/>
<dbReference type="RefSeq" id="WP_008063020.1">
    <property type="nucleotide sequence ID" value="NZ_AFHG01000053.1"/>
</dbReference>
<sequence>MSDLASRLATGAFRLLSLLPLRTLQAVGAAAGRLMHARSAKFRREFDRNLAGAVPQADAALIRAAAAHSGRTMLELPWLWLRPRAEVLRAVVQVSGWECVERLHASGRGVVLLTPHMGAFEIAARLIGSRIPITVLYRAPRQAWLAPVMERGREGAGVSLAAADGSGVRRLLRTLKDGGLVGILPDQVPANGEGVWADFFGRPAYTMTLAARLTSIAAGTVMVFAERLPAGRGFHLHFIEPEVPVEGDTAQRVDAINRNVEALVRRWPAQYIWGYKRYKRPPGVERPAAVE</sequence>
<comment type="caution">
    <text evidence="7">The sequence shown here is derived from an EMBL/GenBank/DDBJ whole genome shotgun (WGS) entry which is preliminary data.</text>
</comment>
<dbReference type="GO" id="GO:0009247">
    <property type="term" value="P:glycolipid biosynthetic process"/>
    <property type="evidence" value="ECO:0007669"/>
    <property type="project" value="UniProtKB-ARBA"/>
</dbReference>
<evidence type="ECO:0000256" key="4">
    <source>
        <dbReference type="ARBA" id="ARBA00022679"/>
    </source>
</evidence>
<reference evidence="7 8" key="1">
    <citation type="journal article" date="2011" name="J. Bacteriol.">
        <title>Genome sequence of Methyloversatilis universalis FAM5T, a methylotrophic representative of the order Rhodocyclales.</title>
        <authorList>
            <person name="Kittichotirat W."/>
            <person name="Good N.M."/>
            <person name="Hall R."/>
            <person name="Bringel F."/>
            <person name="Lajus A."/>
            <person name="Medigue C."/>
            <person name="Smalley N.E."/>
            <person name="Beck D."/>
            <person name="Bumgarner R."/>
            <person name="Vuilleumier S."/>
            <person name="Kalyuzhnaya M.G."/>
        </authorList>
    </citation>
    <scope>NUCLEOTIDE SEQUENCE [LARGE SCALE GENOMIC DNA]</scope>
    <source>
        <strain evidence="8">ATCC BAA-1314 / JCM 13912 / FAM5</strain>
    </source>
</reference>
<dbReference type="NCBIfam" id="NF006487">
    <property type="entry name" value="PRK08905.1"/>
    <property type="match status" value="1"/>
</dbReference>
<keyword evidence="8" id="KW-1185">Reference proteome</keyword>
<dbReference type="GO" id="GO:0016746">
    <property type="term" value="F:acyltransferase activity"/>
    <property type="evidence" value="ECO:0007669"/>
    <property type="project" value="UniProtKB-KW"/>
</dbReference>
<evidence type="ECO:0000313" key="7">
    <source>
        <dbReference type="EMBL" id="EGK70725.1"/>
    </source>
</evidence>
<gene>
    <name evidence="7" type="ORF">METUNv1_02946</name>
</gene>
<dbReference type="PIRSF" id="PIRSF026649">
    <property type="entry name" value="MsbB"/>
    <property type="match status" value="1"/>
</dbReference>
<evidence type="ECO:0000256" key="5">
    <source>
        <dbReference type="ARBA" id="ARBA00023136"/>
    </source>
</evidence>
<evidence type="ECO:0000256" key="6">
    <source>
        <dbReference type="ARBA" id="ARBA00023315"/>
    </source>
</evidence>
<name>F5RF69_METUF</name>
<dbReference type="CDD" id="cd07984">
    <property type="entry name" value="LPLAT_LABLAT-like"/>
    <property type="match status" value="1"/>
</dbReference>
<dbReference type="GO" id="GO:0005886">
    <property type="term" value="C:plasma membrane"/>
    <property type="evidence" value="ECO:0007669"/>
    <property type="project" value="UniProtKB-SubCell"/>
</dbReference>
<evidence type="ECO:0000256" key="1">
    <source>
        <dbReference type="ARBA" id="ARBA00004533"/>
    </source>
</evidence>
<evidence type="ECO:0000256" key="2">
    <source>
        <dbReference type="ARBA" id="ARBA00022475"/>
    </source>
</evidence>
<protein>
    <submittedName>
        <fullName evidence="7">Acyltransferase</fullName>
    </submittedName>
</protein>
<proteinExistence type="predicted"/>
<keyword evidence="6 7" id="KW-0012">Acyltransferase</keyword>
<keyword evidence="4 7" id="KW-0808">Transferase</keyword>
<dbReference type="PANTHER" id="PTHR30606">
    <property type="entry name" value="LIPID A BIOSYNTHESIS LAUROYL ACYLTRANSFERASE"/>
    <property type="match status" value="1"/>
</dbReference>
<comment type="subcellular location">
    <subcellularLocation>
        <location evidence="1">Cell inner membrane</location>
    </subcellularLocation>
</comment>
<keyword evidence="2" id="KW-1003">Cell membrane</keyword>
<evidence type="ECO:0000313" key="8">
    <source>
        <dbReference type="Proteomes" id="UP000005019"/>
    </source>
</evidence>
<evidence type="ECO:0000256" key="3">
    <source>
        <dbReference type="ARBA" id="ARBA00022519"/>
    </source>
</evidence>
<dbReference type="STRING" id="1000565.METUNv1_02946"/>